<evidence type="ECO:0000313" key="4">
    <source>
        <dbReference type="Proteomes" id="UP000249547"/>
    </source>
</evidence>
<name>A0A327PZR0_9BACT</name>
<gene>
    <name evidence="3" type="ORF">LX64_05177</name>
</gene>
<proteinExistence type="predicted"/>
<accession>A0A327PZR0</accession>
<reference evidence="3 4" key="1">
    <citation type="submission" date="2018-06" db="EMBL/GenBank/DDBJ databases">
        <title>Genomic Encyclopedia of Archaeal and Bacterial Type Strains, Phase II (KMG-II): from individual species to whole genera.</title>
        <authorList>
            <person name="Goeker M."/>
        </authorList>
    </citation>
    <scope>NUCLEOTIDE SEQUENCE [LARGE SCALE GENOMIC DNA]</scope>
    <source>
        <strain evidence="3 4">DSM 23857</strain>
    </source>
</reference>
<keyword evidence="1" id="KW-0732">Signal</keyword>
<protein>
    <recommendedName>
        <fullName evidence="2">Type IX secretion system protein PorV domain-containing protein</fullName>
    </recommendedName>
</protein>
<evidence type="ECO:0000313" key="3">
    <source>
        <dbReference type="EMBL" id="RAI96997.1"/>
    </source>
</evidence>
<dbReference type="EMBL" id="QLLL01000018">
    <property type="protein sequence ID" value="RAI96997.1"/>
    <property type="molecule type" value="Genomic_DNA"/>
</dbReference>
<sequence>MKNLFTLLLWFSVVHVNAQNPAPALGFLGIEPDARGSALGLCGTSTLPDVSSVFYNPAKVAAVPSEYGFSANYVPYMRQLASGMGLASLQGFRRMDDVTAIGLDVRFFSLGKIEFKDETGYDIYTYNPSEWCIGITYSRLLSNYSFIGFTARYINSRPAAGIEAQGSEVKIANAIAADLGYYYSSVAREDMESFNGGFVRFGASFLNIGTRVRYQQNVTGALQPMCLRIGSGYSYKTEGNEHAISLDIEILKPLLPEDSNNRTVPSAIVAGLGYFKAWEAGAGVEYLYQNRFFLRGGVHYGNTLLSTRQLATFGTGFQSGLFNCSVSYYAALPGKNLNYNSQTFKISLGLNFTE</sequence>
<dbReference type="Proteomes" id="UP000249547">
    <property type="component" value="Unassembled WGS sequence"/>
</dbReference>
<dbReference type="RefSeq" id="WP_111600548.1">
    <property type="nucleotide sequence ID" value="NZ_QLLL01000018.1"/>
</dbReference>
<feature type="chain" id="PRO_5016245309" description="Type IX secretion system protein PorV domain-containing protein" evidence="1">
    <location>
        <begin position="19"/>
        <end position="354"/>
    </location>
</feature>
<feature type="domain" description="Type IX secretion system protein PorV" evidence="2">
    <location>
        <begin position="24"/>
        <end position="257"/>
    </location>
</feature>
<dbReference type="Gene3D" id="2.40.160.60">
    <property type="entry name" value="Outer membrane protein transport protein (OMPP1/FadL/TodX)"/>
    <property type="match status" value="1"/>
</dbReference>
<organism evidence="3 4">
    <name type="scientific">Chitinophaga skermanii</name>
    <dbReference type="NCBI Taxonomy" id="331697"/>
    <lineage>
        <taxon>Bacteria</taxon>
        <taxon>Pseudomonadati</taxon>
        <taxon>Bacteroidota</taxon>
        <taxon>Chitinophagia</taxon>
        <taxon>Chitinophagales</taxon>
        <taxon>Chitinophagaceae</taxon>
        <taxon>Chitinophaga</taxon>
    </lineage>
</organism>
<feature type="signal peptide" evidence="1">
    <location>
        <begin position="1"/>
        <end position="18"/>
    </location>
</feature>
<evidence type="ECO:0000256" key="1">
    <source>
        <dbReference type="SAM" id="SignalP"/>
    </source>
</evidence>
<dbReference type="OrthoDB" id="9758448at2"/>
<keyword evidence="4" id="KW-1185">Reference proteome</keyword>
<dbReference type="InterPro" id="IPR045741">
    <property type="entry name" value="PorV"/>
</dbReference>
<comment type="caution">
    <text evidence="3">The sequence shown here is derived from an EMBL/GenBank/DDBJ whole genome shotgun (WGS) entry which is preliminary data.</text>
</comment>
<dbReference type="Pfam" id="PF19572">
    <property type="entry name" value="PorV"/>
    <property type="match status" value="1"/>
</dbReference>
<evidence type="ECO:0000259" key="2">
    <source>
        <dbReference type="Pfam" id="PF19572"/>
    </source>
</evidence>
<dbReference type="NCBIfam" id="NF033709">
    <property type="entry name" value="PorV_fam"/>
    <property type="match status" value="1"/>
</dbReference>
<dbReference type="AlphaFoldDB" id="A0A327PZR0"/>